<comment type="caution">
    <text evidence="1">The sequence shown here is derived from an EMBL/GenBank/DDBJ whole genome shotgun (WGS) entry which is preliminary data.</text>
</comment>
<reference evidence="1 2" key="1">
    <citation type="journal article" date="2021" name="Elife">
        <title>Chloroplast acquisition without the gene transfer in kleptoplastic sea slugs, Plakobranchus ocellatus.</title>
        <authorList>
            <person name="Maeda T."/>
            <person name="Takahashi S."/>
            <person name="Yoshida T."/>
            <person name="Shimamura S."/>
            <person name="Takaki Y."/>
            <person name="Nagai Y."/>
            <person name="Toyoda A."/>
            <person name="Suzuki Y."/>
            <person name="Arimoto A."/>
            <person name="Ishii H."/>
            <person name="Satoh N."/>
            <person name="Nishiyama T."/>
            <person name="Hasebe M."/>
            <person name="Maruyama T."/>
            <person name="Minagawa J."/>
            <person name="Obokata J."/>
            <person name="Shigenobu S."/>
        </authorList>
    </citation>
    <scope>NUCLEOTIDE SEQUENCE [LARGE SCALE GENOMIC DNA]</scope>
</reference>
<accession>A0AAV4AKP1</accession>
<proteinExistence type="predicted"/>
<evidence type="ECO:0000313" key="2">
    <source>
        <dbReference type="Proteomes" id="UP000735302"/>
    </source>
</evidence>
<protein>
    <submittedName>
        <fullName evidence="1">Uncharacterized protein</fullName>
    </submittedName>
</protein>
<dbReference type="EMBL" id="BLXT01003952">
    <property type="protein sequence ID" value="GFO08299.1"/>
    <property type="molecule type" value="Genomic_DNA"/>
</dbReference>
<sequence>MPTPASSARFACHPITLRHVRVWQSHKKINGKARASPLTSRLRPDRGDTVQARICFNPETNPPDIKFRGHPLKCCWV</sequence>
<keyword evidence="2" id="KW-1185">Reference proteome</keyword>
<name>A0AAV4AKP1_9GAST</name>
<dbReference type="Proteomes" id="UP000735302">
    <property type="component" value="Unassembled WGS sequence"/>
</dbReference>
<evidence type="ECO:0000313" key="1">
    <source>
        <dbReference type="EMBL" id="GFO08299.1"/>
    </source>
</evidence>
<gene>
    <name evidence="1" type="ORF">PoB_003480400</name>
</gene>
<dbReference type="AlphaFoldDB" id="A0AAV4AKP1"/>
<organism evidence="1 2">
    <name type="scientific">Plakobranchus ocellatus</name>
    <dbReference type="NCBI Taxonomy" id="259542"/>
    <lineage>
        <taxon>Eukaryota</taxon>
        <taxon>Metazoa</taxon>
        <taxon>Spiralia</taxon>
        <taxon>Lophotrochozoa</taxon>
        <taxon>Mollusca</taxon>
        <taxon>Gastropoda</taxon>
        <taxon>Heterobranchia</taxon>
        <taxon>Euthyneura</taxon>
        <taxon>Panpulmonata</taxon>
        <taxon>Sacoglossa</taxon>
        <taxon>Placobranchoidea</taxon>
        <taxon>Plakobranchidae</taxon>
        <taxon>Plakobranchus</taxon>
    </lineage>
</organism>